<feature type="region of interest" description="Disordered" evidence="1">
    <location>
        <begin position="1"/>
        <end position="90"/>
    </location>
</feature>
<feature type="compositionally biased region" description="Polar residues" evidence="1">
    <location>
        <begin position="14"/>
        <end position="24"/>
    </location>
</feature>
<evidence type="ECO:0000313" key="2">
    <source>
        <dbReference type="EMBL" id="OPJ90487.1"/>
    </source>
</evidence>
<proteinExistence type="predicted"/>
<evidence type="ECO:0000256" key="1">
    <source>
        <dbReference type="SAM" id="MobiDB-lite"/>
    </source>
</evidence>
<comment type="caution">
    <text evidence="2">The sequence shown here is derived from an EMBL/GenBank/DDBJ whole genome shotgun (WGS) entry which is preliminary data.</text>
</comment>
<accession>A0A1V4L2R8</accession>
<dbReference type="AlphaFoldDB" id="A0A1V4L2R8"/>
<feature type="compositionally biased region" description="Low complexity" evidence="1">
    <location>
        <begin position="45"/>
        <end position="58"/>
    </location>
</feature>
<dbReference type="EMBL" id="LSYS01000242">
    <property type="protein sequence ID" value="OPJ90487.1"/>
    <property type="molecule type" value="Genomic_DNA"/>
</dbReference>
<dbReference type="Proteomes" id="UP000190648">
    <property type="component" value="Unassembled WGS sequence"/>
</dbReference>
<keyword evidence="3" id="KW-1185">Reference proteome</keyword>
<protein>
    <submittedName>
        <fullName evidence="2">Uncharacterized protein</fullName>
    </submittedName>
</protein>
<organism evidence="2 3">
    <name type="scientific">Patagioenas fasciata monilis</name>
    <dbReference type="NCBI Taxonomy" id="372326"/>
    <lineage>
        <taxon>Eukaryota</taxon>
        <taxon>Metazoa</taxon>
        <taxon>Chordata</taxon>
        <taxon>Craniata</taxon>
        <taxon>Vertebrata</taxon>
        <taxon>Euteleostomi</taxon>
        <taxon>Archelosauria</taxon>
        <taxon>Archosauria</taxon>
        <taxon>Dinosauria</taxon>
        <taxon>Saurischia</taxon>
        <taxon>Theropoda</taxon>
        <taxon>Coelurosauria</taxon>
        <taxon>Aves</taxon>
        <taxon>Neognathae</taxon>
        <taxon>Neoaves</taxon>
        <taxon>Columbimorphae</taxon>
        <taxon>Columbiformes</taxon>
        <taxon>Columbidae</taxon>
        <taxon>Patagioenas</taxon>
    </lineage>
</organism>
<sequence length="90" mass="9042">MCRVQGRSGGGICSLSSLPTTAEVSPQREAHTATRVRPSSGLSRLAAPPGGSSLPPAARRCEQAAAKGTGHAPQPGRAEASSPPAPPVEY</sequence>
<name>A0A1V4L2R8_PATFA</name>
<evidence type="ECO:0000313" key="3">
    <source>
        <dbReference type="Proteomes" id="UP000190648"/>
    </source>
</evidence>
<gene>
    <name evidence="2" type="ORF">AV530_008670</name>
</gene>
<reference evidence="2 3" key="1">
    <citation type="submission" date="2016-02" db="EMBL/GenBank/DDBJ databases">
        <title>Band-tailed pigeon sequencing and assembly.</title>
        <authorList>
            <person name="Soares A.E."/>
            <person name="Novak B.J."/>
            <person name="Rice E.S."/>
            <person name="O'Connell B."/>
            <person name="Chang D."/>
            <person name="Weber S."/>
            <person name="Shapiro B."/>
        </authorList>
    </citation>
    <scope>NUCLEOTIDE SEQUENCE [LARGE SCALE GENOMIC DNA]</scope>
    <source>
        <strain evidence="2">BTP2013</strain>
        <tissue evidence="2">Blood</tissue>
    </source>
</reference>